<dbReference type="EMBL" id="JANQDX010000004">
    <property type="protein sequence ID" value="KAL0925226.1"/>
    <property type="molecule type" value="Genomic_DNA"/>
</dbReference>
<dbReference type="SUPFAM" id="SSF56219">
    <property type="entry name" value="DNase I-like"/>
    <property type="match status" value="1"/>
</dbReference>
<dbReference type="InterPro" id="IPR026960">
    <property type="entry name" value="RVT-Znf"/>
</dbReference>
<dbReference type="PANTHER" id="PTHR31286:SF164">
    <property type="entry name" value="ZINC FINGER, CCHC-TYPE"/>
    <property type="match status" value="1"/>
</dbReference>
<evidence type="ECO:0000259" key="4">
    <source>
        <dbReference type="Pfam" id="PF14111"/>
    </source>
</evidence>
<evidence type="ECO:0008006" key="7">
    <source>
        <dbReference type="Google" id="ProtNLM"/>
    </source>
</evidence>
<feature type="domain" description="Endonuclease/exonuclease/phosphatase" evidence="2">
    <location>
        <begin position="363"/>
        <end position="513"/>
    </location>
</feature>
<evidence type="ECO:0000313" key="6">
    <source>
        <dbReference type="Proteomes" id="UP001552299"/>
    </source>
</evidence>
<dbReference type="InterPro" id="IPR040256">
    <property type="entry name" value="At4g02000-like"/>
</dbReference>
<feature type="domain" description="Reverse transcriptase zinc-binding" evidence="3">
    <location>
        <begin position="775"/>
        <end position="858"/>
    </location>
</feature>
<dbReference type="Gene3D" id="3.60.10.10">
    <property type="entry name" value="Endonuclease/exonuclease/phosphatase"/>
    <property type="match status" value="1"/>
</dbReference>
<dbReference type="InterPro" id="IPR025558">
    <property type="entry name" value="DUF4283"/>
</dbReference>
<dbReference type="InterPro" id="IPR036691">
    <property type="entry name" value="Endo/exonu/phosph_ase_sf"/>
</dbReference>
<dbReference type="Pfam" id="PF14111">
    <property type="entry name" value="DUF4283"/>
    <property type="match status" value="1"/>
</dbReference>
<reference evidence="5 6" key="1">
    <citation type="journal article" date="2024" name="Plant Biotechnol. J.">
        <title>Dendrobium thyrsiflorum genome and its molecular insights into genes involved in important horticultural traits.</title>
        <authorList>
            <person name="Chen B."/>
            <person name="Wang J.Y."/>
            <person name="Zheng P.J."/>
            <person name="Li K.L."/>
            <person name="Liang Y.M."/>
            <person name="Chen X.F."/>
            <person name="Zhang C."/>
            <person name="Zhao X."/>
            <person name="He X."/>
            <person name="Zhang G.Q."/>
            <person name="Liu Z.J."/>
            <person name="Xu Q."/>
        </authorList>
    </citation>
    <scope>NUCLEOTIDE SEQUENCE [LARGE SCALE GENOMIC DNA]</scope>
    <source>
        <strain evidence="5">GZMU011</strain>
    </source>
</reference>
<feature type="domain" description="Reverse transcriptase" evidence="1">
    <location>
        <begin position="561"/>
        <end position="639"/>
    </location>
</feature>
<evidence type="ECO:0000259" key="2">
    <source>
        <dbReference type="Pfam" id="PF03372"/>
    </source>
</evidence>
<protein>
    <recommendedName>
        <fullName evidence="7">Reverse transcriptase zinc-binding domain-containing protein</fullName>
    </recommendedName>
</protein>
<keyword evidence="6" id="KW-1185">Reference proteome</keyword>
<gene>
    <name evidence="5" type="ORF">M5K25_003544</name>
</gene>
<dbReference type="Pfam" id="PF00078">
    <property type="entry name" value="RVT_1"/>
    <property type="match status" value="1"/>
</dbReference>
<sequence>MATPSPSNPWFSPKDPSSRSFKDVLAGSSTEKKFEFVHATFKGTPALIFDDNVVSKLAAPFSFTLVGKFMFRRPSIDIIRKFFVNLKLSGSFSVGLMDARHIAIQLNNDLDYSRIFSRRSYYILGCQMRLLKWTPNFDVQEESLLFRFGFVFQIYGYIFLTIKPLQTDQATLNLSRPSVARVLVEVDVSKKFPKEIWIGSKLNGYYQKVELENVPIFCSHCKMHGHILAECYALHPNLRKNKQTNSSEEAGSMPSITEQPCMGKEEAYVSREENQIAGMLINVPECSDQGVQDDQLANNLIPNAIQESDMAKEDTNLDVHDSSMMIDPEILNVQYLLWNVRGIGCPSTRTRVKNLCRIHNISVLVLWNSPIAIDFVGDYNQVVHCCITMSNFTLYASFIYASSYMSTRKQLWQQLFDFSMILDGPWLVGGDFNSICNASERLGGCPPNSQAMDDFNNMIMDYHLLDVGYLGNTFTWNRGNIWQRLDRCLFNSKWLHIFQNTHIDHLSKTFSDHSPLILSFQASNFNFKSNFRFQNMWLLEDSFLNMNDPNLFYKTNGGNPVSHLMFADDAIIFSNGARNKVKMIMEFIKNFENNSGLKLNKSKSSFLTSSRMLQERINVIHRMSGFNHALLPMKYLGVPLFKGRKKSFLFDGLFEAYCGDSHPSLAFYKQGNSRVWKRLCDVKWQMEPHISWELGKGNVSFWQDNWFNNCSIDQTLNTMSNSNTKVNYFYSNYNWDGSKLRDCIPDDIVQAIMNIPFNLHKEDTLVCDLAYNDKFSVMKAWHSFRIKTTTHNFFTLFRHKNIPPTVSVFLWRIWNSYLPSDDILIKKGFHIVSKCQCCYHIENATHIFINSPIAVKVWLYFEEVLKLHFYHTNLSIRDLITKWFSKGKGHISHLICALILWNLWLARNNARFNAQHMNFNTIIEMIKEKVYRLYKIQVLKEKHFNNIKDSVEFFGIHFF</sequence>
<feature type="domain" description="DUF4283" evidence="4">
    <location>
        <begin position="61"/>
        <end position="141"/>
    </location>
</feature>
<evidence type="ECO:0000259" key="3">
    <source>
        <dbReference type="Pfam" id="PF13966"/>
    </source>
</evidence>
<dbReference type="Proteomes" id="UP001552299">
    <property type="component" value="Unassembled WGS sequence"/>
</dbReference>
<proteinExistence type="predicted"/>
<dbReference type="Pfam" id="PF03372">
    <property type="entry name" value="Exo_endo_phos"/>
    <property type="match status" value="1"/>
</dbReference>
<dbReference type="Pfam" id="PF13966">
    <property type="entry name" value="zf-RVT"/>
    <property type="match status" value="1"/>
</dbReference>
<dbReference type="PANTHER" id="PTHR31286">
    <property type="entry name" value="GLYCINE-RICH CELL WALL STRUCTURAL PROTEIN 1.8-LIKE"/>
    <property type="match status" value="1"/>
</dbReference>
<dbReference type="AlphaFoldDB" id="A0ABD0VQW0"/>
<dbReference type="InterPro" id="IPR005135">
    <property type="entry name" value="Endo/exonuclease/phosphatase"/>
</dbReference>
<evidence type="ECO:0000259" key="1">
    <source>
        <dbReference type="Pfam" id="PF00078"/>
    </source>
</evidence>
<name>A0ABD0VQW0_DENTH</name>
<accession>A0ABD0VQW0</accession>
<organism evidence="5 6">
    <name type="scientific">Dendrobium thyrsiflorum</name>
    <name type="common">Pinecone-like raceme dendrobium</name>
    <name type="synonym">Orchid</name>
    <dbReference type="NCBI Taxonomy" id="117978"/>
    <lineage>
        <taxon>Eukaryota</taxon>
        <taxon>Viridiplantae</taxon>
        <taxon>Streptophyta</taxon>
        <taxon>Embryophyta</taxon>
        <taxon>Tracheophyta</taxon>
        <taxon>Spermatophyta</taxon>
        <taxon>Magnoliopsida</taxon>
        <taxon>Liliopsida</taxon>
        <taxon>Asparagales</taxon>
        <taxon>Orchidaceae</taxon>
        <taxon>Epidendroideae</taxon>
        <taxon>Malaxideae</taxon>
        <taxon>Dendrobiinae</taxon>
        <taxon>Dendrobium</taxon>
    </lineage>
</organism>
<evidence type="ECO:0000313" key="5">
    <source>
        <dbReference type="EMBL" id="KAL0925226.1"/>
    </source>
</evidence>
<comment type="caution">
    <text evidence="5">The sequence shown here is derived from an EMBL/GenBank/DDBJ whole genome shotgun (WGS) entry which is preliminary data.</text>
</comment>
<dbReference type="InterPro" id="IPR000477">
    <property type="entry name" value="RT_dom"/>
</dbReference>